<gene>
    <name evidence="1" type="ORF">DPEC_G00284770</name>
</gene>
<keyword evidence="2" id="KW-1185">Reference proteome</keyword>
<evidence type="ECO:0000313" key="2">
    <source>
        <dbReference type="Proteomes" id="UP001157502"/>
    </source>
</evidence>
<organism evidence="1 2">
    <name type="scientific">Dallia pectoralis</name>
    <name type="common">Alaska blackfish</name>
    <dbReference type="NCBI Taxonomy" id="75939"/>
    <lineage>
        <taxon>Eukaryota</taxon>
        <taxon>Metazoa</taxon>
        <taxon>Chordata</taxon>
        <taxon>Craniata</taxon>
        <taxon>Vertebrata</taxon>
        <taxon>Euteleostomi</taxon>
        <taxon>Actinopterygii</taxon>
        <taxon>Neopterygii</taxon>
        <taxon>Teleostei</taxon>
        <taxon>Protacanthopterygii</taxon>
        <taxon>Esociformes</taxon>
        <taxon>Umbridae</taxon>
        <taxon>Dallia</taxon>
    </lineage>
</organism>
<sequence>MSGQDVGLPPRHHKVLVGKEAVLHLLRRTGMMKEPLVVVFISRLLRLSPWVLPKWPFMRSETPLVTALWDVLHRVCVCAYSNVYIQMFPQGELGWRMIKYCNIKTIHVNKRAVKHRFVRLCLPPRPKCCNIIAHTRMLKRFMLTHTLLCCFITLELLLTVNLRFWSLIVPRSVILMPCTNDAHKYILS</sequence>
<protein>
    <submittedName>
        <fullName evidence="1">Uncharacterized protein</fullName>
    </submittedName>
</protein>
<comment type="caution">
    <text evidence="1">The sequence shown here is derived from an EMBL/GenBank/DDBJ whole genome shotgun (WGS) entry which is preliminary data.</text>
</comment>
<evidence type="ECO:0000313" key="1">
    <source>
        <dbReference type="EMBL" id="KAJ7991524.1"/>
    </source>
</evidence>
<name>A0ACC2FJH8_DALPE</name>
<proteinExistence type="predicted"/>
<dbReference type="EMBL" id="CM055753">
    <property type="protein sequence ID" value="KAJ7991524.1"/>
    <property type="molecule type" value="Genomic_DNA"/>
</dbReference>
<reference evidence="1" key="1">
    <citation type="submission" date="2021-05" db="EMBL/GenBank/DDBJ databases">
        <authorList>
            <person name="Pan Q."/>
            <person name="Jouanno E."/>
            <person name="Zahm M."/>
            <person name="Klopp C."/>
            <person name="Cabau C."/>
            <person name="Louis A."/>
            <person name="Berthelot C."/>
            <person name="Parey E."/>
            <person name="Roest Crollius H."/>
            <person name="Montfort J."/>
            <person name="Robinson-Rechavi M."/>
            <person name="Bouchez O."/>
            <person name="Lampietro C."/>
            <person name="Lopez Roques C."/>
            <person name="Donnadieu C."/>
            <person name="Postlethwait J."/>
            <person name="Bobe J."/>
            <person name="Dillon D."/>
            <person name="Chandos A."/>
            <person name="von Hippel F."/>
            <person name="Guiguen Y."/>
        </authorList>
    </citation>
    <scope>NUCLEOTIDE SEQUENCE</scope>
    <source>
        <strain evidence="1">YG-Jan2019</strain>
    </source>
</reference>
<accession>A0ACC2FJH8</accession>
<dbReference type="Proteomes" id="UP001157502">
    <property type="component" value="Chromosome 26"/>
</dbReference>